<gene>
    <name evidence="1" type="ORF">DARMORV10_C01P43850.1</name>
</gene>
<sequence>MKERLISWSYSTVRDEPEIKTVSLEGNILRSTWGMKRCRVTKYCLEAKIVKTLGDGDIWNNLLTTKNIRNNKKLLAGIKALPEANYDQICEAVDDIMASLTSEVQIFIEKTLVSLEEMYDKKR</sequence>
<dbReference type="Proteomes" id="UP001295469">
    <property type="component" value="Chromosome C01"/>
</dbReference>
<protein>
    <submittedName>
        <fullName evidence="1">(rape) hypothetical protein</fullName>
    </submittedName>
</protein>
<proteinExistence type="predicted"/>
<accession>A0A816RSE0</accession>
<dbReference type="AlphaFoldDB" id="A0A816RSE0"/>
<organism evidence="1">
    <name type="scientific">Brassica napus</name>
    <name type="common">Rape</name>
    <dbReference type="NCBI Taxonomy" id="3708"/>
    <lineage>
        <taxon>Eukaryota</taxon>
        <taxon>Viridiplantae</taxon>
        <taxon>Streptophyta</taxon>
        <taxon>Embryophyta</taxon>
        <taxon>Tracheophyta</taxon>
        <taxon>Spermatophyta</taxon>
        <taxon>Magnoliopsida</taxon>
        <taxon>eudicotyledons</taxon>
        <taxon>Gunneridae</taxon>
        <taxon>Pentapetalae</taxon>
        <taxon>rosids</taxon>
        <taxon>malvids</taxon>
        <taxon>Brassicales</taxon>
        <taxon>Brassicaceae</taxon>
        <taxon>Brassiceae</taxon>
        <taxon>Brassica</taxon>
    </lineage>
</organism>
<name>A0A816RSE0_BRANA</name>
<reference evidence="1" key="1">
    <citation type="submission" date="2021-01" db="EMBL/GenBank/DDBJ databases">
        <authorList>
            <consortium name="Genoscope - CEA"/>
            <person name="William W."/>
        </authorList>
    </citation>
    <scope>NUCLEOTIDE SEQUENCE</scope>
</reference>
<dbReference type="EMBL" id="HG994365">
    <property type="protein sequence ID" value="CAF2077457.1"/>
    <property type="molecule type" value="Genomic_DNA"/>
</dbReference>
<evidence type="ECO:0000313" key="1">
    <source>
        <dbReference type="EMBL" id="CAF2077457.1"/>
    </source>
</evidence>